<dbReference type="PANTHER" id="PTHR45914">
    <property type="entry name" value="TRANSCRIPTION FACTOR HEC3-RELATED"/>
    <property type="match status" value="1"/>
</dbReference>
<dbReference type="GeneID" id="123147509"/>
<evidence type="ECO:0000256" key="7">
    <source>
        <dbReference type="SAM" id="MobiDB-lite"/>
    </source>
</evidence>
<dbReference type="GO" id="GO:0000981">
    <property type="term" value="F:DNA-binding transcription factor activity, RNA polymerase II-specific"/>
    <property type="evidence" value="ECO:0000318"/>
    <property type="project" value="GO_Central"/>
</dbReference>
<feature type="region of interest" description="Disordered" evidence="7">
    <location>
        <begin position="136"/>
        <end position="203"/>
    </location>
</feature>
<keyword evidence="6" id="KW-0539">Nucleus</keyword>
<keyword evidence="3" id="KW-0805">Transcription regulation</keyword>
<dbReference type="PROSITE" id="PS50888">
    <property type="entry name" value="BHLH"/>
    <property type="match status" value="1"/>
</dbReference>
<dbReference type="Gene3D" id="4.10.280.10">
    <property type="entry name" value="Helix-loop-helix DNA-binding domain"/>
    <property type="match status" value="1"/>
</dbReference>
<gene>
    <name evidence="9" type="primary">LOC123147509</name>
</gene>
<dbReference type="PANTHER" id="PTHR45914:SF59">
    <property type="entry name" value="TRANSCRIPTION FACTOR BHLH83-LIKE"/>
    <property type="match status" value="1"/>
</dbReference>
<keyword evidence="5" id="KW-0804">Transcription</keyword>
<dbReference type="OMA" id="HSAVSWM"/>
<dbReference type="SMR" id="A0A3B6RH98"/>
<dbReference type="FunFam" id="4.10.280.10:FF:000046">
    <property type="entry name" value="Transcription factor bHLH83"/>
    <property type="match status" value="1"/>
</dbReference>
<evidence type="ECO:0000256" key="2">
    <source>
        <dbReference type="ARBA" id="ARBA00005510"/>
    </source>
</evidence>
<feature type="compositionally biased region" description="Polar residues" evidence="7">
    <location>
        <begin position="155"/>
        <end position="168"/>
    </location>
</feature>
<dbReference type="GO" id="GO:0006357">
    <property type="term" value="P:regulation of transcription by RNA polymerase II"/>
    <property type="evidence" value="ECO:0000318"/>
    <property type="project" value="GO_Central"/>
</dbReference>
<evidence type="ECO:0000313" key="9">
    <source>
        <dbReference type="EnsemblPlants" id="TraesCS7A02G229900.1"/>
    </source>
</evidence>
<evidence type="ECO:0000259" key="8">
    <source>
        <dbReference type="PROSITE" id="PS50888"/>
    </source>
</evidence>
<dbReference type="Gramene" id="TraesNOR7A03G03926380.1">
    <property type="protein sequence ID" value="TraesNOR7A03G03926380.1"/>
    <property type="gene ID" value="TraesNOR7A03G03926380"/>
</dbReference>
<evidence type="ECO:0000256" key="5">
    <source>
        <dbReference type="ARBA" id="ARBA00023163"/>
    </source>
</evidence>
<dbReference type="AlphaFoldDB" id="A0A3B6RH98"/>
<evidence type="ECO:0000313" key="10">
    <source>
        <dbReference type="Proteomes" id="UP000019116"/>
    </source>
</evidence>
<dbReference type="GO" id="GO:0000978">
    <property type="term" value="F:RNA polymerase II cis-regulatory region sequence-specific DNA binding"/>
    <property type="evidence" value="ECO:0000318"/>
    <property type="project" value="GO_Central"/>
</dbReference>
<evidence type="ECO:0000256" key="3">
    <source>
        <dbReference type="ARBA" id="ARBA00023015"/>
    </source>
</evidence>
<keyword evidence="10" id="KW-1185">Reference proteome</keyword>
<dbReference type="RefSeq" id="XP_044422715.1">
    <property type="nucleotide sequence ID" value="XM_044566780.1"/>
</dbReference>
<dbReference type="KEGG" id="taes:123147509"/>
<keyword evidence="4" id="KW-0238">DNA-binding</keyword>
<comment type="subcellular location">
    <subcellularLocation>
        <location evidence="1">Nucleus</location>
    </subcellularLocation>
</comment>
<evidence type="ECO:0000256" key="1">
    <source>
        <dbReference type="ARBA" id="ARBA00004123"/>
    </source>
</evidence>
<comment type="similarity">
    <text evidence="2">Belongs to the bHLH protein family.</text>
</comment>
<dbReference type="CDD" id="cd11454">
    <property type="entry name" value="bHLH_AtIND_like"/>
    <property type="match status" value="1"/>
</dbReference>
<dbReference type="GO" id="GO:0048766">
    <property type="term" value="P:root hair initiation"/>
    <property type="evidence" value="ECO:0007669"/>
    <property type="project" value="UniProtKB-ARBA"/>
</dbReference>
<dbReference type="Proteomes" id="UP000019116">
    <property type="component" value="Chromosome 7A"/>
</dbReference>
<organism evidence="9">
    <name type="scientific">Triticum aestivum</name>
    <name type="common">Wheat</name>
    <dbReference type="NCBI Taxonomy" id="4565"/>
    <lineage>
        <taxon>Eukaryota</taxon>
        <taxon>Viridiplantae</taxon>
        <taxon>Streptophyta</taxon>
        <taxon>Embryophyta</taxon>
        <taxon>Tracheophyta</taxon>
        <taxon>Spermatophyta</taxon>
        <taxon>Magnoliopsida</taxon>
        <taxon>Liliopsida</taxon>
        <taxon>Poales</taxon>
        <taxon>Poaceae</taxon>
        <taxon>BOP clade</taxon>
        <taxon>Pooideae</taxon>
        <taxon>Triticodae</taxon>
        <taxon>Triticeae</taxon>
        <taxon>Triticinae</taxon>
        <taxon>Triticum</taxon>
    </lineage>
</organism>
<dbReference type="InterPro" id="IPR045843">
    <property type="entry name" value="IND-like"/>
</dbReference>
<dbReference type="Gramene" id="TraesCS7A03G0534200.1">
    <property type="protein sequence ID" value="TraesCS7A03G0534200.1.CDS"/>
    <property type="gene ID" value="TraesCS7A03G0534200"/>
</dbReference>
<dbReference type="GO" id="GO:0005634">
    <property type="term" value="C:nucleus"/>
    <property type="evidence" value="ECO:0000318"/>
    <property type="project" value="GO_Central"/>
</dbReference>
<reference evidence="9" key="1">
    <citation type="submission" date="2018-08" db="EMBL/GenBank/DDBJ databases">
        <authorList>
            <person name="Rossello M."/>
        </authorList>
    </citation>
    <scope>NUCLEOTIDE SEQUENCE [LARGE SCALE GENOMIC DNA]</scope>
    <source>
        <strain evidence="9">cv. Chinese Spring</strain>
    </source>
</reference>
<dbReference type="OrthoDB" id="687495at2759"/>
<accession>A0A3B6RH98</accession>
<sequence length="285" mass="29952">MALVGQPATFCYDGFIADGVPALMDAGGVGFGYGYDHHSHLLEEECLLGGHAHAWELPTGNLGAEAPGSVNAFGGHDLGWTSPAGRMSSSSSVLTFDSPGEDNCAAAAWMDAADQLSYSPSTATAPAGSFSFEGCGGNGRTAASPSHKRPRARAQAQQGSEQESTTLPKKQCGGDRKSATKPTKTSAATSSAKDTQSDAAKTRRERIGERLRVLQELVPNGSKVDMVTMLDKAITYVKFMQLQLTVLETDAFWPAQGGEAPEISQVKAALDAIILSSSQQPRQWS</sequence>
<evidence type="ECO:0000256" key="4">
    <source>
        <dbReference type="ARBA" id="ARBA00023125"/>
    </source>
</evidence>
<dbReference type="InterPro" id="IPR036638">
    <property type="entry name" value="HLH_DNA-bd_sf"/>
</dbReference>
<feature type="domain" description="BHLH" evidence="8">
    <location>
        <begin position="191"/>
        <end position="240"/>
    </location>
</feature>
<protein>
    <recommendedName>
        <fullName evidence="8">BHLH domain-containing protein</fullName>
    </recommendedName>
</protein>
<dbReference type="SUPFAM" id="SSF47459">
    <property type="entry name" value="HLH, helix-loop-helix DNA-binding domain"/>
    <property type="match status" value="1"/>
</dbReference>
<dbReference type="Gramene" id="TraesCS7A02G229900.1">
    <property type="protein sequence ID" value="TraesCS7A02G229900.1"/>
    <property type="gene ID" value="TraesCS7A02G229900"/>
</dbReference>
<proteinExistence type="inferred from homology"/>
<dbReference type="EnsemblPlants" id="TraesCS7A02G229900.1">
    <property type="protein sequence ID" value="TraesCS7A02G229900.1"/>
    <property type="gene ID" value="TraesCS7A02G229900"/>
</dbReference>
<dbReference type="SMART" id="SM00353">
    <property type="entry name" value="HLH"/>
    <property type="match status" value="1"/>
</dbReference>
<feature type="compositionally biased region" description="Low complexity" evidence="7">
    <location>
        <begin position="180"/>
        <end position="199"/>
    </location>
</feature>
<evidence type="ECO:0000256" key="6">
    <source>
        <dbReference type="ARBA" id="ARBA00023242"/>
    </source>
</evidence>
<dbReference type="Pfam" id="PF00010">
    <property type="entry name" value="HLH"/>
    <property type="match status" value="1"/>
</dbReference>
<name>A0A3B6RH98_WHEAT</name>
<dbReference type="GO" id="GO:0046983">
    <property type="term" value="F:protein dimerization activity"/>
    <property type="evidence" value="ECO:0007669"/>
    <property type="project" value="InterPro"/>
</dbReference>
<reference evidence="9" key="2">
    <citation type="submission" date="2018-10" db="UniProtKB">
        <authorList>
            <consortium name="EnsemblPlants"/>
        </authorList>
    </citation>
    <scope>IDENTIFICATION</scope>
</reference>
<dbReference type="InterPro" id="IPR011598">
    <property type="entry name" value="bHLH_dom"/>
</dbReference>